<evidence type="ECO:0000256" key="2">
    <source>
        <dbReference type="ARBA" id="ARBA00022801"/>
    </source>
</evidence>
<dbReference type="Gene3D" id="1.10.150.20">
    <property type="entry name" value="5' to 3' exonuclease, C-terminal subdomain"/>
    <property type="match status" value="1"/>
</dbReference>
<feature type="compositionally biased region" description="Low complexity" evidence="4">
    <location>
        <begin position="414"/>
        <end position="425"/>
    </location>
</feature>
<dbReference type="GO" id="GO:0000712">
    <property type="term" value="P:resolution of meiotic recombination intermediates"/>
    <property type="evidence" value="ECO:0007669"/>
    <property type="project" value="TreeGrafter"/>
</dbReference>
<sequence length="719" mass="80746">MLSYLAQLSKTLCGPKESSLTILRSLSIRILICTLLKVFDSPNSLILVANATAEEENGIGQQLGVMGVRNPGLRVVDFEMTSKKRVIALDSAAFITRLYQEKHQTGFLKAFTDQPQQITSGISPLTNILKELEVRTVHIYSRSHDQVQESLERRRAHTARADQIIARFGRPGHKKAVYFRSFDLMVRSQLDPVGHNVGPGTKNLVNDLTVLRKCRHSSAEKRGDRIKGDAGWEVLDEFEGISRRKSDEQTSAEVDRLIWEKEHVDPVLEEPPKWGLLADVLYEIETMINDNPSSSLQPGSNTVLVLTFSSRTCSLLRDYLDRLDPSAAKGEQDHRMIMGRLRGYLDWKAALHGNAQAHVKPSFNKASTQSQPAAGSSASGESGLSEATQWKDRERQMRIANRRRIRGGASGYNATSQRTQASQQQGLMKTEGVVMEEAEQIADFLEKAPTTTEVSSNVGDMIDFDGPRFIVIYEPNQDFIRSIEVYRNSDPGLGVRVYFIFYSTTCEEHRHLAGLRTEKESFERLIEERSSMMIPIHEQRRVGSDTSDDIVRTINTRIAGGGKTAAAEPPLIIVNQREFRSTLPNLLHASNLKLSLLRWYTQCELMCVHYKQPILLIKFEEHKSFSLETVSEMKSYVKPTGKYPIKKKQTDPSLPGEAPAFASIQSRLVLLMLTFPRVAGWNLAVEELLRTLPGMIAKNARYVMGKVSAISELCSLKLE</sequence>
<dbReference type="PANTHER" id="PTHR10150">
    <property type="entry name" value="DNA REPAIR ENDONUCLEASE XPF"/>
    <property type="match status" value="1"/>
</dbReference>
<evidence type="ECO:0000256" key="1">
    <source>
        <dbReference type="ARBA" id="ARBA00022763"/>
    </source>
</evidence>
<evidence type="ECO:0000256" key="3">
    <source>
        <dbReference type="ARBA" id="ARBA00023204"/>
    </source>
</evidence>
<accession>A0A0C9VRL4</accession>
<evidence type="ECO:0000313" key="6">
    <source>
        <dbReference type="Proteomes" id="UP000054279"/>
    </source>
</evidence>
<keyword evidence="1" id="KW-0227">DNA damage</keyword>
<dbReference type="GO" id="GO:0003697">
    <property type="term" value="F:single-stranded DNA binding"/>
    <property type="evidence" value="ECO:0007669"/>
    <property type="project" value="TreeGrafter"/>
</dbReference>
<dbReference type="OrthoDB" id="361020at2759"/>
<feature type="region of interest" description="Disordered" evidence="4">
    <location>
        <begin position="362"/>
        <end position="427"/>
    </location>
</feature>
<feature type="compositionally biased region" description="Low complexity" evidence="4">
    <location>
        <begin position="366"/>
        <end position="388"/>
    </location>
</feature>
<dbReference type="AlphaFoldDB" id="A0A0C9VRL4"/>
<dbReference type="GO" id="GO:0003684">
    <property type="term" value="F:damaged DNA binding"/>
    <property type="evidence" value="ECO:0007669"/>
    <property type="project" value="TreeGrafter"/>
</dbReference>
<organism evidence="5 6">
    <name type="scientific">Sphaerobolus stellatus (strain SS14)</name>
    <dbReference type="NCBI Taxonomy" id="990650"/>
    <lineage>
        <taxon>Eukaryota</taxon>
        <taxon>Fungi</taxon>
        <taxon>Dikarya</taxon>
        <taxon>Basidiomycota</taxon>
        <taxon>Agaricomycotina</taxon>
        <taxon>Agaricomycetes</taxon>
        <taxon>Phallomycetidae</taxon>
        <taxon>Geastrales</taxon>
        <taxon>Sphaerobolaceae</taxon>
        <taxon>Sphaerobolus</taxon>
    </lineage>
</organism>
<dbReference type="GO" id="GO:1901255">
    <property type="term" value="P:nucleotide-excision repair involved in interstrand cross-link repair"/>
    <property type="evidence" value="ECO:0007669"/>
    <property type="project" value="TreeGrafter"/>
</dbReference>
<dbReference type="EMBL" id="KN837142">
    <property type="protein sequence ID" value="KIJ40631.1"/>
    <property type="molecule type" value="Genomic_DNA"/>
</dbReference>
<gene>
    <name evidence="5" type="ORF">M422DRAFT_32128</name>
</gene>
<dbReference type="PANTHER" id="PTHR10150:SF0">
    <property type="entry name" value="DNA REPAIR ENDONUCLEASE XPF"/>
    <property type="match status" value="1"/>
</dbReference>
<dbReference type="GO" id="GO:0000724">
    <property type="term" value="P:double-strand break repair via homologous recombination"/>
    <property type="evidence" value="ECO:0007669"/>
    <property type="project" value="TreeGrafter"/>
</dbReference>
<keyword evidence="2" id="KW-0378">Hydrolase</keyword>
<dbReference type="HOGENOM" id="CLU_002265_2_0_1"/>
<proteinExistence type="predicted"/>
<dbReference type="Proteomes" id="UP000054279">
    <property type="component" value="Unassembled WGS sequence"/>
</dbReference>
<keyword evidence="3" id="KW-0234">DNA repair</keyword>
<dbReference type="GO" id="GO:0000110">
    <property type="term" value="C:nucleotide-excision repair factor 1 complex"/>
    <property type="evidence" value="ECO:0007669"/>
    <property type="project" value="TreeGrafter"/>
</dbReference>
<name>A0A0C9VRL4_SPHS4</name>
<protein>
    <submittedName>
        <fullName evidence="5">Uncharacterized protein</fullName>
    </submittedName>
</protein>
<evidence type="ECO:0000256" key="4">
    <source>
        <dbReference type="SAM" id="MobiDB-lite"/>
    </source>
</evidence>
<dbReference type="GO" id="GO:0000014">
    <property type="term" value="F:single-stranded DNA endodeoxyribonuclease activity"/>
    <property type="evidence" value="ECO:0007669"/>
    <property type="project" value="TreeGrafter"/>
</dbReference>
<evidence type="ECO:0000313" key="5">
    <source>
        <dbReference type="EMBL" id="KIJ40631.1"/>
    </source>
</evidence>
<keyword evidence="6" id="KW-1185">Reference proteome</keyword>
<reference evidence="5 6" key="1">
    <citation type="submission" date="2014-06" db="EMBL/GenBank/DDBJ databases">
        <title>Evolutionary Origins and Diversification of the Mycorrhizal Mutualists.</title>
        <authorList>
            <consortium name="DOE Joint Genome Institute"/>
            <consortium name="Mycorrhizal Genomics Consortium"/>
            <person name="Kohler A."/>
            <person name="Kuo A."/>
            <person name="Nagy L.G."/>
            <person name="Floudas D."/>
            <person name="Copeland A."/>
            <person name="Barry K.W."/>
            <person name="Cichocki N."/>
            <person name="Veneault-Fourrey C."/>
            <person name="LaButti K."/>
            <person name="Lindquist E.A."/>
            <person name="Lipzen A."/>
            <person name="Lundell T."/>
            <person name="Morin E."/>
            <person name="Murat C."/>
            <person name="Riley R."/>
            <person name="Ohm R."/>
            <person name="Sun H."/>
            <person name="Tunlid A."/>
            <person name="Henrissat B."/>
            <person name="Grigoriev I.V."/>
            <person name="Hibbett D.S."/>
            <person name="Martin F."/>
        </authorList>
    </citation>
    <scope>NUCLEOTIDE SEQUENCE [LARGE SCALE GENOMIC DNA]</scope>
    <source>
        <strain evidence="5 6">SS14</strain>
    </source>
</reference>